<evidence type="ECO:0000313" key="2">
    <source>
        <dbReference type="EMBL" id="KAJ7639281.1"/>
    </source>
</evidence>
<name>A0AAD7C597_9AGAR</name>
<proteinExistence type="predicted"/>
<accession>A0AAD7C597</accession>
<evidence type="ECO:0008006" key="4">
    <source>
        <dbReference type="Google" id="ProtNLM"/>
    </source>
</evidence>
<reference evidence="2" key="1">
    <citation type="submission" date="2023-03" db="EMBL/GenBank/DDBJ databases">
        <title>Massive genome expansion in bonnet fungi (Mycena s.s.) driven by repeated elements and novel gene families across ecological guilds.</title>
        <authorList>
            <consortium name="Lawrence Berkeley National Laboratory"/>
            <person name="Harder C.B."/>
            <person name="Miyauchi S."/>
            <person name="Viragh M."/>
            <person name="Kuo A."/>
            <person name="Thoen E."/>
            <person name="Andreopoulos B."/>
            <person name="Lu D."/>
            <person name="Skrede I."/>
            <person name="Drula E."/>
            <person name="Henrissat B."/>
            <person name="Morin E."/>
            <person name="Kohler A."/>
            <person name="Barry K."/>
            <person name="LaButti K."/>
            <person name="Morin E."/>
            <person name="Salamov A."/>
            <person name="Lipzen A."/>
            <person name="Mereny Z."/>
            <person name="Hegedus B."/>
            <person name="Baldrian P."/>
            <person name="Stursova M."/>
            <person name="Weitz H."/>
            <person name="Taylor A."/>
            <person name="Grigoriev I.V."/>
            <person name="Nagy L.G."/>
            <person name="Martin F."/>
            <person name="Kauserud H."/>
        </authorList>
    </citation>
    <scope>NUCLEOTIDE SEQUENCE</scope>
    <source>
        <strain evidence="2">9284</strain>
    </source>
</reference>
<feature type="region of interest" description="Disordered" evidence="1">
    <location>
        <begin position="263"/>
        <end position="295"/>
    </location>
</feature>
<protein>
    <recommendedName>
        <fullName evidence="4">HNH nuclease domain-containing protein</fullName>
    </recommendedName>
</protein>
<dbReference type="EMBL" id="JARKIF010000005">
    <property type="protein sequence ID" value="KAJ7639281.1"/>
    <property type="molecule type" value="Genomic_DNA"/>
</dbReference>
<sequence length="369" mass="40671">MSLLSTVTPREQEAQWPKLSTRSAIRIYHPVQHGQGTPIFTFPVFPSSPDHSAVIGLPLGLILDACSVVAMNKRGELQATVAPNARIGGADDDPDCLLAPGEYQFIVAEGGALDYTYHLCEAPDLTHVSDAGVPDAVITEDKSCVVTGAISFLQASPLVPLSTLSSGWCESNYNLLSVYGSEPPERINSVQNQVTLCGDLAQALHDEGFAGDLAFHYHMRVVNFPERIRRGYLFIRFAYNIFKFYAKKDQLAGVAAKLPRRSLKRTHAETASDDERSSKKSKTDKSCQSEEGEDECTILTADEPEAMLAIHEEVDAKLQEQPYLTADDIEAGHYPGYSRFKRLELEYKRANPQVSAVTTEQFWLQADDA</sequence>
<gene>
    <name evidence="2" type="ORF">FB45DRAFT_1024015</name>
</gene>
<dbReference type="AlphaFoldDB" id="A0AAD7C597"/>
<evidence type="ECO:0000256" key="1">
    <source>
        <dbReference type="SAM" id="MobiDB-lite"/>
    </source>
</evidence>
<evidence type="ECO:0000313" key="3">
    <source>
        <dbReference type="Proteomes" id="UP001221142"/>
    </source>
</evidence>
<feature type="compositionally biased region" description="Basic and acidic residues" evidence="1">
    <location>
        <begin position="266"/>
        <end position="288"/>
    </location>
</feature>
<dbReference type="Proteomes" id="UP001221142">
    <property type="component" value="Unassembled WGS sequence"/>
</dbReference>
<keyword evidence="3" id="KW-1185">Reference proteome</keyword>
<organism evidence="2 3">
    <name type="scientific">Roridomyces roridus</name>
    <dbReference type="NCBI Taxonomy" id="1738132"/>
    <lineage>
        <taxon>Eukaryota</taxon>
        <taxon>Fungi</taxon>
        <taxon>Dikarya</taxon>
        <taxon>Basidiomycota</taxon>
        <taxon>Agaricomycotina</taxon>
        <taxon>Agaricomycetes</taxon>
        <taxon>Agaricomycetidae</taxon>
        <taxon>Agaricales</taxon>
        <taxon>Marasmiineae</taxon>
        <taxon>Mycenaceae</taxon>
        <taxon>Roridomyces</taxon>
    </lineage>
</organism>
<comment type="caution">
    <text evidence="2">The sequence shown here is derived from an EMBL/GenBank/DDBJ whole genome shotgun (WGS) entry which is preliminary data.</text>
</comment>